<keyword evidence="1" id="KW-1133">Transmembrane helix</keyword>
<feature type="transmembrane region" description="Helical" evidence="1">
    <location>
        <begin position="61"/>
        <end position="82"/>
    </location>
</feature>
<evidence type="ECO:0000313" key="2">
    <source>
        <dbReference type="EMBL" id="UWP60059.1"/>
    </source>
</evidence>
<accession>A0ABY5VHM0</accession>
<proteinExistence type="predicted"/>
<feature type="transmembrane region" description="Helical" evidence="1">
    <location>
        <begin position="34"/>
        <end position="55"/>
    </location>
</feature>
<keyword evidence="1" id="KW-0812">Transmembrane</keyword>
<keyword evidence="3" id="KW-1185">Reference proteome</keyword>
<feature type="transmembrane region" description="Helical" evidence="1">
    <location>
        <begin position="6"/>
        <end position="27"/>
    </location>
</feature>
<gene>
    <name evidence="2" type="ORF">NQ502_03085</name>
</gene>
<dbReference type="RefSeq" id="WP_083963446.1">
    <property type="nucleotide sequence ID" value="NZ_CABLBR010000029.1"/>
</dbReference>
<dbReference type="Pfam" id="PF10060">
    <property type="entry name" value="DUF2298"/>
    <property type="match status" value="2"/>
</dbReference>
<feature type="transmembrane region" description="Helical" evidence="1">
    <location>
        <begin position="519"/>
        <end position="538"/>
    </location>
</feature>
<feature type="transmembrane region" description="Helical" evidence="1">
    <location>
        <begin position="339"/>
        <end position="358"/>
    </location>
</feature>
<feature type="transmembrane region" description="Helical" evidence="1">
    <location>
        <begin position="436"/>
        <end position="458"/>
    </location>
</feature>
<dbReference type="PANTHER" id="PTHR10790:SF51">
    <property type="entry name" value="TETRATRICOPEPTIDE REPEAT PROTEIN"/>
    <property type="match status" value="1"/>
</dbReference>
<reference evidence="2" key="1">
    <citation type="journal article" date="2022" name="Cell">
        <title>Design, construction, and in vivo augmentation of a complex gut microbiome.</title>
        <authorList>
            <person name="Cheng A.G."/>
            <person name="Ho P.Y."/>
            <person name="Aranda-Diaz A."/>
            <person name="Jain S."/>
            <person name="Yu F.B."/>
            <person name="Meng X."/>
            <person name="Wang M."/>
            <person name="Iakiviak M."/>
            <person name="Nagashima K."/>
            <person name="Zhao A."/>
            <person name="Murugkar P."/>
            <person name="Patil A."/>
            <person name="Atabakhsh K."/>
            <person name="Weakley A."/>
            <person name="Yan J."/>
            <person name="Brumbaugh A.R."/>
            <person name="Higginbottom S."/>
            <person name="Dimas A."/>
            <person name="Shiver A.L."/>
            <person name="Deutschbauer A."/>
            <person name="Neff N."/>
            <person name="Sonnenburg J.L."/>
            <person name="Huang K.C."/>
            <person name="Fischbach M.A."/>
        </authorList>
    </citation>
    <scope>NUCLEOTIDE SEQUENCE</scope>
    <source>
        <strain evidence="2">DSM 19829</strain>
    </source>
</reference>
<feature type="transmembrane region" description="Helical" evidence="1">
    <location>
        <begin position="103"/>
        <end position="123"/>
    </location>
</feature>
<name>A0ABY5VHM0_9FIRM</name>
<feature type="transmembrane region" description="Helical" evidence="1">
    <location>
        <begin position="364"/>
        <end position="380"/>
    </location>
</feature>
<dbReference type="InterPro" id="IPR018746">
    <property type="entry name" value="DUF2298"/>
</dbReference>
<feature type="transmembrane region" description="Helical" evidence="1">
    <location>
        <begin position="186"/>
        <end position="203"/>
    </location>
</feature>
<feature type="transmembrane region" description="Helical" evidence="1">
    <location>
        <begin position="543"/>
        <end position="563"/>
    </location>
</feature>
<keyword evidence="1" id="KW-0472">Membrane</keyword>
<feature type="transmembrane region" description="Helical" evidence="1">
    <location>
        <begin position="224"/>
        <end position="244"/>
    </location>
</feature>
<feature type="transmembrane region" description="Helical" evidence="1">
    <location>
        <begin position="479"/>
        <end position="499"/>
    </location>
</feature>
<evidence type="ECO:0000256" key="1">
    <source>
        <dbReference type="SAM" id="Phobius"/>
    </source>
</evidence>
<organism evidence="2 3">
    <name type="scientific">Ruminococcus gauvreauii</name>
    <dbReference type="NCBI Taxonomy" id="438033"/>
    <lineage>
        <taxon>Bacteria</taxon>
        <taxon>Bacillati</taxon>
        <taxon>Bacillota</taxon>
        <taxon>Clostridia</taxon>
        <taxon>Eubacteriales</taxon>
        <taxon>Oscillospiraceae</taxon>
        <taxon>Ruminococcus</taxon>
    </lineage>
</organism>
<dbReference type="Proteomes" id="UP001060164">
    <property type="component" value="Chromosome"/>
</dbReference>
<dbReference type="EMBL" id="CP102290">
    <property type="protein sequence ID" value="UWP60059.1"/>
    <property type="molecule type" value="Genomic_DNA"/>
</dbReference>
<dbReference type="PANTHER" id="PTHR10790">
    <property type="entry name" value="TPR-DOMAIN CONTAINING PROTEIN"/>
    <property type="match status" value="1"/>
</dbReference>
<protein>
    <submittedName>
        <fullName evidence="2">DUF2298 domain-containing protein</fullName>
    </submittedName>
</protein>
<feature type="transmembrane region" description="Helical" evidence="1">
    <location>
        <begin position="395"/>
        <end position="416"/>
    </location>
</feature>
<feature type="transmembrane region" description="Helical" evidence="1">
    <location>
        <begin position="297"/>
        <end position="318"/>
    </location>
</feature>
<evidence type="ECO:0000313" key="3">
    <source>
        <dbReference type="Proteomes" id="UP001060164"/>
    </source>
</evidence>
<sequence length="721" mass="81843">MMGTSLIWWLMMLVLGMGFMPLSAILFKNYRDCGWMFSKVLGAVLPGYFVWLLVSTGLFEFTTTFCVVIVLMGIVLNIGIFWCRLRKGKSVFWITRENGKLIICEELLFLALFLFWTYLAGFHPEAKGTEKFMDYGFMASMMRSTKIPAPDIWYAGEGLNYYYGGQYFAVFLTKISFTRIQETYNVMRTLVAAFAFMMPFAIARQLWEDRAVKADGKKRTGASVPAGLLAGAAVSFAGNMHYVLAGPLLRFFRGFLGHDSDYTYWFSNSTRYIGYYPKGSDRTIHEYPAYSFVLGDLHAHVVNLMFVLCLVGIIYAFMKAPIRVSKIKQKAALPCRLIRSLKNPYYLMFGVFLGIFHFTNYWDFPIYFVVIMAVVVYRNLREGQFAPGYAIGRSLLHGAWMLIISELVALPFTLQFKSMVSGIALAENHTSFKQLLVVWGFPLILCTVFVVWTVIKNAGKTKNRGRFRSLMENTHPSDLFVAGLVLCAIGLVLIPELVYVRDIYEENSARANTMFKLTYQAFTLLGISMAYILMRFLLNKSRALYVTGILGSICLFSTIGYLGTAVSDWFGDVLDRSGFQGLDATAYLEEEYPTDAGAIDWLNEHVDGSPVIVEACGDSYSEYQRVSAMTGLPCVLGWYVHEWLWRNDTDDLNQRKDDVKLIYTSDDEAEVHGLLEKYDVSYIYVGDLEREKYGEINDSLLKSAGEVVFERNDTYIIAISG</sequence>